<comment type="caution">
    <text evidence="4">The sequence shown here is derived from an EMBL/GenBank/DDBJ whole genome shotgun (WGS) entry which is preliminary data.</text>
</comment>
<feature type="region of interest" description="Disordered" evidence="2">
    <location>
        <begin position="537"/>
        <end position="560"/>
    </location>
</feature>
<protein>
    <recommendedName>
        <fullName evidence="3">Ras-GAP domain-containing protein</fullName>
    </recommendedName>
</protein>
<sequence>MSEPPACVSKFVSASFNRLEALLERFMSEEMNIDDAIADKSMVAINNMIAGLGTVEIQNILTEFLRLLRQYDRNESTSFLILYCMNSFVDSMEAVGTPKRTLPYEITLGLVEQLMKCHSCHDTRLYLSIYLNIVPKESPMIYQHGTIVSDNYAFSALKFINEIDRVTYGQIVTKVFVTTFSRNVTDDGASSVDAGIVLLESKSKYGFLECATALSARTGVMSIQIKSAMGTIRRFKASPSCQFATTVFGIAPISKWMRESPTEFLAYDFNDETTREVFELVYHLFLRQKLDSPKKPIHHMLPMLSYGVLTLYVSFKPQVMAKFLQFASNNKESLHMSEFPEQLDSAETKMFTVLAKLADLEKVTSIDDKHLILKCYSILLGVAVHVEPLEPQHPLVLFTRKYMLKVFEAIEDVCFSVSTSTTENSLVESSKIDFITFIFMLAPEEIFPVFDYYIKNYLKVDLYGYYIITCAIKKLQSNKLGLILMEKYFYNIEYFQNFITTRTDLVKTMKLTEKSHMRHFMKYPTQRAHLSEYQILGPQDSRNKDTTNSTTPNKSTSNMHFGFSLHNSGNRIQKHLKGNKKYETGNQLTDPNFEDATIEDENFLTFPGFLSRRVYQVSVDILNVSPIELLKSEPLFVKDSVLLSDENLFDEVTDEISDRGFFFGDAIMGGLFDHDVMCSEKSINFLLNLLSNETLLAGYRYYMFSANLNFTTKIVNLLLRHALEGTHQNTRQIVFVFEYMVKFISLYPGKIDRARYFSDLSHRRSRLNWEATKVAESFCYVYLCGATSESYTHFKDLLKGWVVVLNQESSIKSNVLMKVNAEFMKAIATDKSVIIRGQRYMFNKAKKLFMNNVPRKTEALDDVAVLISEKIEGYFNEEFITDKEKLVKFENYSTFMAIVAGLDISIEPTDQMNSLQENDTYFKFVEKMFRTLSSPQFEKRKIAEALLSESLHSNIVFYLYILIDEVLQKLQAPAAHRMLSTTETGTITSYATILDRLSKRLPELVLFGQSTRIFQILDCLVDIVKNQYSLLTNGKIQKFQNETQLMEMSLNFSKMKLSVIKFVASALKQENSLRMDVSYVLWKNALTKIFGNWLMLSFFRNEFNFFTKLRRSCAEVNSVPQSKIDGYIGKMTNVYKEIVLELLSCLQLLTTKLFIIKSNINFAVEVDTVRSLMFGNYYSSLMRILKKTFDSMKASGSSNTRPVTAYGGKNTVTDSRNNNDNDFLKVKYSDAENKKISERIIGILSNLIRLNYDVGSNYVLSLLTDSNSELQTTFLQIFKNIFDRDEFVNLGSFKGNVYEFMRSSITRLDVLGGISEVVDPKELDRVSNSMYHLLSATGELVGCLQKLIQYDLQSLTLPIDLFRKNNFTTKLLSLVTKDYGTEFLRCTVGVVLKRLIEEEEYFDDSESVVDHSTNFFKYYRLLTETICGSIDKLPPIIKSICFSIRAVVFESTNDDALALNVVKSFLFSRFICPAVAHPEQLGLVKEKDVTVARKKSFIILTRSLQSTVNNSLDATTFSSIKGHESQIGVLIAKTSQFVIDAASKQFLDAEIGGRDVSSVSMQDIRVFCTFSVEHSRELRHSMLNCGLMNHKGRVSELYQYFKTFDESFTNTRLQFFTYYPDVANYIAINKDKHPEIYQLVSEALKNPIYEKIINASFLKEGISKDGNQVFVFNLKEFVNYEHIDSKILAARFLQALCQMSTSQFYLIVDCTLYNEPECIECFEKMMTHLVSITSNELADKCGGVFIVNVSDVFSGELAVMIDDLSQTGDNHRFMNPRFNKFSFLTVFEDYDIINSLDLSEQTYSVVNGGKNFINDILLFENEKVKPMNLKFTNSHIMYSFANSKKFKIGTMTKYLKTVNIEPLNDWTELRELDNDPGMIGTFQTHSRLFDRVMKFSSLKRSEIIRTFYLSLNGAQTTMYNNQRQLMKSSKVVDMKEFLGEVLISIGTGLLNNDPEVRKHAYDLLCMVAKHIKISDPGLFFEIGPAFSPPKSSTMVRCLFVRVAKDNPELVRQIVSAFVFVMNAGDGWQGLGSGTYDIFWTITPWIDFVCGELSDDPELIHTFILSIIRNFPKSQGVFMTFNMEIWSHLICDEQLVEMIVDDVIGEILNRKLIFAGADCDKLMSLLTVNSSIKVCAVIINQLLEGTKLSKTMCDQHSRMEFYWIKIEFLLEACLSLLFDNLYFVEQFLPKVMYICSIYHRTGTIKVKTSIMTLFINCLNSLRTNGDFFEKPSIEVIDKIILDLRGSQAEYIFGLNLSDELTNTGLGKQTIQEFHGDFVTSRTINSAVIEILCLPEYSHRVQSDAWVSALTSLSYSLAFNKDSVYQVKGLRLLGQLGSLGISDHFLKIYLSEMVSFMELLADKEDSFDMAKLMVFFMNLGDLVTGLQKDSIYLELIVWIAVVLSFTGDLLISETGFFIFAKISWTIQSKNTVFSCSSIWDIVNSTRTEFRSMAVKYLSPAYLKLGIDNNVSVVVLNCKLLLSKQVTYFFKYAIDIAVMKLLSVRKSRSIRGYGLDLDSIAPMVPFYIGALSFEEFDAIMVRAGFEPGENYVEIRMHNRVPLMLLKFLCSESRCSIVVLITISKLFTKAKLAMKVKTRFLELMEYLFERSAFVTKIVFPIIGDTLLGLCQGPQRSEDVVEMIQNLQRRWIVVSDTKTHRPSSGEDPLLVARIDTADGMPLHLKYLKSYGLDWDSLNFDIANNEKFSDISKTYNEFHGKRFIFHILKYKIEKDEYVF</sequence>
<organism evidence="4 5">
    <name type="scientific">Saccharomycopsis crataegensis</name>
    <dbReference type="NCBI Taxonomy" id="43959"/>
    <lineage>
        <taxon>Eukaryota</taxon>
        <taxon>Fungi</taxon>
        <taxon>Dikarya</taxon>
        <taxon>Ascomycota</taxon>
        <taxon>Saccharomycotina</taxon>
        <taxon>Saccharomycetes</taxon>
        <taxon>Saccharomycopsidaceae</taxon>
        <taxon>Saccharomycopsis</taxon>
    </lineage>
</organism>
<dbReference type="InterPro" id="IPR039360">
    <property type="entry name" value="Ras_GTPase"/>
</dbReference>
<gene>
    <name evidence="4" type="ORF">DASC09_029000</name>
</gene>
<proteinExistence type="predicted"/>
<keyword evidence="1" id="KW-0343">GTPase activation</keyword>
<dbReference type="Gene3D" id="3.40.525.10">
    <property type="entry name" value="CRAL-TRIO lipid binding domain"/>
    <property type="match status" value="1"/>
</dbReference>
<feature type="domain" description="Ras-GAP" evidence="3">
    <location>
        <begin position="1322"/>
        <end position="1509"/>
    </location>
</feature>
<dbReference type="PROSITE" id="PS50018">
    <property type="entry name" value="RAS_GTPASE_ACTIV_2"/>
    <property type="match status" value="1"/>
</dbReference>
<dbReference type="InterPro" id="IPR008936">
    <property type="entry name" value="Rho_GTPase_activation_prot"/>
</dbReference>
<dbReference type="GeneID" id="90073554"/>
<reference evidence="4 5" key="1">
    <citation type="journal article" date="2023" name="Elife">
        <title>Identification of key yeast species and microbe-microbe interactions impacting larval growth of Drosophila in the wild.</title>
        <authorList>
            <person name="Mure A."/>
            <person name="Sugiura Y."/>
            <person name="Maeda R."/>
            <person name="Honda K."/>
            <person name="Sakurai N."/>
            <person name="Takahashi Y."/>
            <person name="Watada M."/>
            <person name="Katoh T."/>
            <person name="Gotoh A."/>
            <person name="Gotoh Y."/>
            <person name="Taniguchi I."/>
            <person name="Nakamura K."/>
            <person name="Hayashi T."/>
            <person name="Katayama T."/>
            <person name="Uemura T."/>
            <person name="Hattori Y."/>
        </authorList>
    </citation>
    <scope>NUCLEOTIDE SEQUENCE [LARGE SCALE GENOMIC DNA]</scope>
    <source>
        <strain evidence="4 5">SC-9</strain>
    </source>
</reference>
<dbReference type="GO" id="GO:0005096">
    <property type="term" value="F:GTPase activator activity"/>
    <property type="evidence" value="ECO:0007669"/>
    <property type="project" value="UniProtKB-KW"/>
</dbReference>
<dbReference type="SMART" id="SM00323">
    <property type="entry name" value="RasGAP"/>
    <property type="match status" value="1"/>
</dbReference>
<dbReference type="SUPFAM" id="SSF48350">
    <property type="entry name" value="GTPase activation domain, GAP"/>
    <property type="match status" value="1"/>
</dbReference>
<evidence type="ECO:0000256" key="1">
    <source>
        <dbReference type="ARBA" id="ARBA00022468"/>
    </source>
</evidence>
<evidence type="ECO:0000259" key="3">
    <source>
        <dbReference type="PROSITE" id="PS50018"/>
    </source>
</evidence>
<dbReference type="InterPro" id="IPR001936">
    <property type="entry name" value="RasGAP_dom"/>
</dbReference>
<dbReference type="InterPro" id="IPR036865">
    <property type="entry name" value="CRAL-TRIO_dom_sf"/>
</dbReference>
<feature type="compositionally biased region" description="Low complexity" evidence="2">
    <location>
        <begin position="546"/>
        <end position="558"/>
    </location>
</feature>
<name>A0AAV5QKS5_9ASCO</name>
<evidence type="ECO:0000256" key="2">
    <source>
        <dbReference type="SAM" id="MobiDB-lite"/>
    </source>
</evidence>
<dbReference type="RefSeq" id="XP_064852575.1">
    <property type="nucleotide sequence ID" value="XM_064996503.1"/>
</dbReference>
<dbReference type="Gene3D" id="1.10.506.10">
    <property type="entry name" value="GTPase Activation - p120gap, domain 1"/>
    <property type="match status" value="1"/>
</dbReference>
<dbReference type="Pfam" id="PF00616">
    <property type="entry name" value="RasGAP"/>
    <property type="match status" value="1"/>
</dbReference>
<evidence type="ECO:0000313" key="4">
    <source>
        <dbReference type="EMBL" id="GMM35575.1"/>
    </source>
</evidence>
<accession>A0AAV5QKS5</accession>
<dbReference type="PANTHER" id="PTHR10194">
    <property type="entry name" value="RAS GTPASE-ACTIVATING PROTEINS"/>
    <property type="match status" value="1"/>
</dbReference>
<keyword evidence="5" id="KW-1185">Reference proteome</keyword>
<dbReference type="Proteomes" id="UP001360560">
    <property type="component" value="Unassembled WGS sequence"/>
</dbReference>
<evidence type="ECO:0000313" key="5">
    <source>
        <dbReference type="Proteomes" id="UP001360560"/>
    </source>
</evidence>
<dbReference type="EMBL" id="BTFZ01000010">
    <property type="protein sequence ID" value="GMM35575.1"/>
    <property type="molecule type" value="Genomic_DNA"/>
</dbReference>